<organism evidence="2 3">
    <name type="scientific">Sphingomonas sanguinis</name>
    <dbReference type="NCBI Taxonomy" id="33051"/>
    <lineage>
        <taxon>Bacteria</taxon>
        <taxon>Pseudomonadati</taxon>
        <taxon>Pseudomonadota</taxon>
        <taxon>Alphaproteobacteria</taxon>
        <taxon>Sphingomonadales</taxon>
        <taxon>Sphingomonadaceae</taxon>
        <taxon>Sphingomonas</taxon>
    </lineage>
</organism>
<dbReference type="PATRIC" id="fig|33051.3.peg.2829"/>
<feature type="region of interest" description="Disordered" evidence="1">
    <location>
        <begin position="90"/>
        <end position="109"/>
    </location>
</feature>
<protein>
    <submittedName>
        <fullName evidence="2">Uncharacterized protein</fullName>
    </submittedName>
</protein>
<evidence type="ECO:0000256" key="1">
    <source>
        <dbReference type="SAM" id="MobiDB-lite"/>
    </source>
</evidence>
<accession>A0A147HYU5</accession>
<comment type="caution">
    <text evidence="2">The sequence shown here is derived from an EMBL/GenBank/DDBJ whole genome shotgun (WGS) entry which is preliminary data.</text>
</comment>
<dbReference type="RefSeq" id="WP_058733231.1">
    <property type="nucleotide sequence ID" value="NZ_LDTD01000056.1"/>
</dbReference>
<dbReference type="EMBL" id="LDTD01000056">
    <property type="protein sequence ID" value="KTT70167.1"/>
    <property type="molecule type" value="Genomic_DNA"/>
</dbReference>
<reference evidence="2 3" key="1">
    <citation type="journal article" date="2016" name="Front. Microbiol.">
        <title>Genomic Resource of Rice Seed Associated Bacteria.</title>
        <authorList>
            <person name="Midha S."/>
            <person name="Bansal K."/>
            <person name="Sharma S."/>
            <person name="Kumar N."/>
            <person name="Patil P.P."/>
            <person name="Chaudhry V."/>
            <person name="Patil P.B."/>
        </authorList>
    </citation>
    <scope>NUCLEOTIDE SEQUENCE [LARGE SCALE GENOMIC DNA]</scope>
    <source>
        <strain evidence="2 3">NS319</strain>
    </source>
</reference>
<gene>
    <name evidence="2" type="ORF">NS319_08465</name>
</gene>
<dbReference type="Proteomes" id="UP000072867">
    <property type="component" value="Unassembled WGS sequence"/>
</dbReference>
<name>A0A147HYU5_9SPHN</name>
<sequence>MAKQFPAALIAAATAIAAGETSDDILCNVRVVDAATGEEIIRVISADAVAGTVTRFLVEDGNLVRNGGAFETVTEDRAIRIEWIVPPETPVDIESSGTGDAVAKGEDHT</sequence>
<evidence type="ECO:0000313" key="3">
    <source>
        <dbReference type="Proteomes" id="UP000072867"/>
    </source>
</evidence>
<proteinExistence type="predicted"/>
<dbReference type="AlphaFoldDB" id="A0A147HYU5"/>
<evidence type="ECO:0000313" key="2">
    <source>
        <dbReference type="EMBL" id="KTT70167.1"/>
    </source>
</evidence>